<dbReference type="Pfam" id="PF21198">
    <property type="entry name" value="ASH2L-like_WH"/>
    <property type="match status" value="1"/>
</dbReference>
<comment type="caution">
    <text evidence="9">The sequence shown here is derived from an EMBL/GenBank/DDBJ whole genome shotgun (WGS) entry which is preliminary data.</text>
</comment>
<dbReference type="AlphaFoldDB" id="A0A9W8AY96"/>
<evidence type="ECO:0000313" key="10">
    <source>
        <dbReference type="Proteomes" id="UP001151582"/>
    </source>
</evidence>
<dbReference type="PANTHER" id="PTHR10598">
    <property type="entry name" value="SET1/ASH2 HISTONE METHYLTRANSFERASE COMPLEX SUBUNIT ASH2"/>
    <property type="match status" value="1"/>
</dbReference>
<comment type="subcellular location">
    <subcellularLocation>
        <location evidence="1">Nucleus</location>
    </subcellularLocation>
</comment>
<dbReference type="PROSITE" id="PS01359">
    <property type="entry name" value="ZF_PHD_1"/>
    <property type="match status" value="1"/>
</dbReference>
<dbReference type="PANTHER" id="PTHR10598:SF0">
    <property type="entry name" value="SET1_ASH2 HISTONE METHYLTRANSFERASE COMPLEX SUBUNIT ASH2"/>
    <property type="match status" value="1"/>
</dbReference>
<dbReference type="PROSITE" id="PS50188">
    <property type="entry name" value="B302_SPRY"/>
    <property type="match status" value="1"/>
</dbReference>
<dbReference type="InterPro" id="IPR049455">
    <property type="entry name" value="ASH2-like_PHD"/>
</dbReference>
<dbReference type="Gene3D" id="2.60.120.920">
    <property type="match status" value="1"/>
</dbReference>
<feature type="compositionally biased region" description="Low complexity" evidence="7">
    <location>
        <begin position="175"/>
        <end position="186"/>
    </location>
</feature>
<keyword evidence="3" id="KW-0863">Zinc-finger</keyword>
<dbReference type="InterPro" id="IPR013320">
    <property type="entry name" value="ConA-like_dom_sf"/>
</dbReference>
<dbReference type="CDD" id="cd15583">
    <property type="entry name" value="PHD_ash2p_like"/>
    <property type="match status" value="1"/>
</dbReference>
<dbReference type="InterPro" id="IPR003877">
    <property type="entry name" value="SPRY_dom"/>
</dbReference>
<feature type="compositionally biased region" description="Polar residues" evidence="7">
    <location>
        <begin position="256"/>
        <end position="272"/>
    </location>
</feature>
<dbReference type="Gene3D" id="3.90.980.20">
    <property type="match status" value="2"/>
</dbReference>
<feature type="region of interest" description="Disordered" evidence="7">
    <location>
        <begin position="402"/>
        <end position="467"/>
    </location>
</feature>
<dbReference type="InterPro" id="IPR019786">
    <property type="entry name" value="Zinc_finger_PHD-type_CS"/>
</dbReference>
<keyword evidence="10" id="KW-1185">Reference proteome</keyword>
<dbReference type="InterPro" id="IPR011011">
    <property type="entry name" value="Znf_FYVE_PHD"/>
</dbReference>
<feature type="compositionally biased region" description="Pro residues" evidence="7">
    <location>
        <begin position="231"/>
        <end position="246"/>
    </location>
</feature>
<dbReference type="GO" id="GO:0000976">
    <property type="term" value="F:transcription cis-regulatory region binding"/>
    <property type="evidence" value="ECO:0007669"/>
    <property type="project" value="TreeGrafter"/>
</dbReference>
<dbReference type="InterPro" id="IPR053835">
    <property type="entry name" value="ASH2L-like_WH"/>
</dbReference>
<dbReference type="SMART" id="SM00449">
    <property type="entry name" value="SPRY"/>
    <property type="match status" value="1"/>
</dbReference>
<comment type="similarity">
    <text evidence="6">Belongs to the cclA family.</text>
</comment>
<dbReference type="EMBL" id="JANBQB010000675">
    <property type="protein sequence ID" value="KAJ1974293.1"/>
    <property type="molecule type" value="Genomic_DNA"/>
</dbReference>
<dbReference type="InterPro" id="IPR001965">
    <property type="entry name" value="Znf_PHD"/>
</dbReference>
<evidence type="ECO:0000256" key="4">
    <source>
        <dbReference type="ARBA" id="ARBA00022833"/>
    </source>
</evidence>
<feature type="compositionally biased region" description="Polar residues" evidence="7">
    <location>
        <begin position="208"/>
        <end position="230"/>
    </location>
</feature>
<feature type="compositionally biased region" description="Polar residues" evidence="7">
    <location>
        <begin position="124"/>
        <end position="145"/>
    </location>
</feature>
<keyword evidence="2" id="KW-0479">Metal-binding</keyword>
<feature type="compositionally biased region" description="Polar residues" evidence="7">
    <location>
        <begin position="100"/>
        <end position="110"/>
    </location>
</feature>
<feature type="region of interest" description="Disordered" evidence="7">
    <location>
        <begin position="175"/>
        <end position="273"/>
    </location>
</feature>
<dbReference type="GO" id="GO:0048188">
    <property type="term" value="C:Set1C/COMPASS complex"/>
    <property type="evidence" value="ECO:0007669"/>
    <property type="project" value="InterPro"/>
</dbReference>
<feature type="compositionally biased region" description="Low complexity" evidence="7">
    <location>
        <begin position="814"/>
        <end position="824"/>
    </location>
</feature>
<sequence>MTIRQMAYDPDNLTWNHVHTVNAQHQYCYCGEDRSLAEVCLQCNQCFNWFHERCIRVPLGPVVPFITNYLFVCRRCVSFNRPMAPPSPATSQHPIDVETASDSPHASNTDPPVANAQEIGPSSLAGTAQPSTPNALPNTKSSSSAEPFVPQPSPNAPLAPQPILAMDVDSVFSDLSDLSSPELDPSLIDDSDEDEPQLPNDKAISPLPENTTKQTPVSPVQQDDTASLSPFTPPAPVETKPLPHPQPSTDVPHLLPSTTSVASRNDPVTNQGDYMDVDEEYERVSAGWKDICATTIANLTLQVLQEQRAPETLYSAHATDFPPPECYFNKQDIVPFVDQHWKALCTLRARTTTWWATLGSCLYTVNNVFITRDGGRRTAASDFRLMDVDLWNFRPGFIPPRPNKVYPGSSSATNLSALHHRSPSKSKAKRLANPTSDTLKPNGIRPGDDIAAQGRMSNDAKKRPYESDGPLAQLERVHSDTASGGSIAGPSSALGLTLPMTYVKRTASGRRGQPKTEPGMPFSSPPSNHNASVHAIPAKRVPRTDRGLFAGTNGRVMPRGVTYTDTPAEAINQPSLVYTLYRPSPTSRASQALNFQDRHPNIWLSDNGCTACTAQGFRTVRGVHPITAGQWYIEFWVEASDHGPRAPHVRIGLALPQANLDGPVGHDKYGYGLRDETGEVVHSGRRHTFSESFHTGDVIGLYITIPALPEFEEFERQASAKLPETMLQVPTKPSARGGGSFPTPSLVTVGSETYLRTTDVPLSRVQSLTSPQRSYLGTAWLSAHLNFKPPMPCCTLAETPKRTGTGRSKHGHRAASSGGSATSSGGRGKSGLLGSGHNNAIPGSKVLVYKNGQCLGVAFEQLHSWLPLTYPDKTTPPSTPGLAMGKRGDLAHHRTPKGGTKQSPLSTHSHSKPDPHSHRGVNGHISPVSVQPTDMSSPRDRQQPGALDSATELDSLLGGAWDVTRPGYYPAVSVFHGGRVTVNSGPRFRFPPPRDPEAAWEFQTRSSLSNAIFMSNLMPSQGQKTWKPYADLWVDRPVDQVLHQLVESVCHDLVPKEETSAKP</sequence>
<keyword evidence="5" id="KW-0539">Nucleus</keyword>
<feature type="compositionally biased region" description="Pro residues" evidence="7">
    <location>
        <begin position="149"/>
        <end position="160"/>
    </location>
</feature>
<feature type="region of interest" description="Disordered" evidence="7">
    <location>
        <begin position="871"/>
        <end position="948"/>
    </location>
</feature>
<dbReference type="Pfam" id="PF21257">
    <property type="entry name" value="PHD_ash2p_like"/>
    <property type="match status" value="1"/>
</dbReference>
<evidence type="ECO:0000256" key="6">
    <source>
        <dbReference type="ARBA" id="ARBA00038149"/>
    </source>
</evidence>
<dbReference type="SUPFAM" id="SSF57903">
    <property type="entry name" value="FYVE/PHD zinc finger"/>
    <property type="match status" value="1"/>
</dbReference>
<organism evidence="9 10">
    <name type="scientific">Dimargaris verticillata</name>
    <dbReference type="NCBI Taxonomy" id="2761393"/>
    <lineage>
        <taxon>Eukaryota</taxon>
        <taxon>Fungi</taxon>
        <taxon>Fungi incertae sedis</taxon>
        <taxon>Zoopagomycota</taxon>
        <taxon>Kickxellomycotina</taxon>
        <taxon>Dimargaritomycetes</taxon>
        <taxon>Dimargaritales</taxon>
        <taxon>Dimargaritaceae</taxon>
        <taxon>Dimargaris</taxon>
    </lineage>
</organism>
<evidence type="ECO:0000256" key="2">
    <source>
        <dbReference type="ARBA" id="ARBA00022723"/>
    </source>
</evidence>
<proteinExistence type="inferred from homology"/>
<feature type="compositionally biased region" description="Basic residues" evidence="7">
    <location>
        <begin position="418"/>
        <end position="430"/>
    </location>
</feature>
<feature type="region of interest" description="Disordered" evidence="7">
    <location>
        <begin position="85"/>
        <end position="161"/>
    </location>
</feature>
<feature type="compositionally biased region" description="Acidic residues" evidence="7">
    <location>
        <begin position="187"/>
        <end position="196"/>
    </location>
</feature>
<dbReference type="SMART" id="SM00249">
    <property type="entry name" value="PHD"/>
    <property type="match status" value="1"/>
</dbReference>
<dbReference type="OrthoDB" id="21243at2759"/>
<dbReference type="InterPro" id="IPR037353">
    <property type="entry name" value="ASH2"/>
</dbReference>
<keyword evidence="4" id="KW-0862">Zinc</keyword>
<gene>
    <name evidence="9" type="primary">ASH2_2</name>
    <name evidence="9" type="ORF">H4R34_004771</name>
</gene>
<feature type="compositionally biased region" description="Gly residues" evidence="7">
    <location>
        <begin position="825"/>
        <end position="834"/>
    </location>
</feature>
<feature type="region of interest" description="Disordered" evidence="7">
    <location>
        <begin position="798"/>
        <end position="836"/>
    </location>
</feature>
<name>A0A9W8AY96_9FUNG</name>
<evidence type="ECO:0000259" key="8">
    <source>
        <dbReference type="PROSITE" id="PS50188"/>
    </source>
</evidence>
<evidence type="ECO:0000256" key="1">
    <source>
        <dbReference type="ARBA" id="ARBA00004123"/>
    </source>
</evidence>
<dbReference type="Proteomes" id="UP001151582">
    <property type="component" value="Unassembled WGS sequence"/>
</dbReference>
<dbReference type="InterPro" id="IPR001870">
    <property type="entry name" value="B30.2/SPRY"/>
</dbReference>
<feature type="region of interest" description="Disordered" evidence="7">
    <location>
        <begin position="507"/>
        <end position="533"/>
    </location>
</feature>
<evidence type="ECO:0000256" key="5">
    <source>
        <dbReference type="ARBA" id="ARBA00023242"/>
    </source>
</evidence>
<evidence type="ECO:0000256" key="7">
    <source>
        <dbReference type="SAM" id="MobiDB-lite"/>
    </source>
</evidence>
<feature type="domain" description="B30.2/SPRY" evidence="8">
    <location>
        <begin position="571"/>
        <end position="762"/>
    </location>
</feature>
<dbReference type="InterPro" id="IPR043136">
    <property type="entry name" value="B30.2/SPRY_sf"/>
</dbReference>
<accession>A0A9W8AY96</accession>
<dbReference type="CDD" id="cd12872">
    <property type="entry name" value="SPRY_Ash2"/>
    <property type="match status" value="1"/>
</dbReference>
<evidence type="ECO:0000256" key="3">
    <source>
        <dbReference type="ARBA" id="ARBA00022771"/>
    </source>
</evidence>
<dbReference type="SUPFAM" id="SSF49899">
    <property type="entry name" value="Concanavalin A-like lectins/glucanases"/>
    <property type="match status" value="1"/>
</dbReference>
<evidence type="ECO:0000313" key="9">
    <source>
        <dbReference type="EMBL" id="KAJ1974293.1"/>
    </source>
</evidence>
<protein>
    <submittedName>
        <fullName evidence="9">Transcription factor, contains a PHD finger motif</fullName>
    </submittedName>
</protein>
<dbReference type="GO" id="GO:0008270">
    <property type="term" value="F:zinc ion binding"/>
    <property type="evidence" value="ECO:0007669"/>
    <property type="project" value="UniProtKB-KW"/>
</dbReference>
<reference evidence="9" key="1">
    <citation type="submission" date="2022-07" db="EMBL/GenBank/DDBJ databases">
        <title>Phylogenomic reconstructions and comparative analyses of Kickxellomycotina fungi.</title>
        <authorList>
            <person name="Reynolds N.K."/>
            <person name="Stajich J.E."/>
            <person name="Barry K."/>
            <person name="Grigoriev I.V."/>
            <person name="Crous P."/>
            <person name="Smith M.E."/>
        </authorList>
    </citation>
    <scope>NUCLEOTIDE SEQUENCE</scope>
    <source>
        <strain evidence="9">RSA 567</strain>
    </source>
</reference>